<sequence>MLRDTILSLLGKPPRLETVRTLVRDPHSKPLEKIGTWQCLCGHTNPVYHIPGHLHPLGMMACDREDCALTWHPSTNPIDPHNRSDLMVVVRLPDPQKPSEDNAPYVLPYPKQSVLKNFEDSACPPGYGW</sequence>
<dbReference type="OrthoDB" id="3765785at2759"/>
<reference evidence="1" key="1">
    <citation type="submission" date="2022-10" db="EMBL/GenBank/DDBJ databases">
        <title>Tapping the CABI collections for fungal endophytes: first genome assemblies for Collariella, Neodidymelliopsis, Ascochyta clinopodiicola, Didymella pomorum, Didymosphaeria variabile, Neocosmospora piperis and Neocucurbitaria cava.</title>
        <authorList>
            <person name="Hill R."/>
        </authorList>
    </citation>
    <scope>NUCLEOTIDE SEQUENCE</scope>
    <source>
        <strain evidence="1">IMI 360193</strain>
    </source>
</reference>
<protein>
    <submittedName>
        <fullName evidence="1">Uncharacterized protein</fullName>
    </submittedName>
</protein>
<dbReference type="AlphaFoldDB" id="A0A9W8WWL5"/>
<evidence type="ECO:0000313" key="1">
    <source>
        <dbReference type="EMBL" id="KAJ4334971.1"/>
    </source>
</evidence>
<evidence type="ECO:0000313" key="2">
    <source>
        <dbReference type="Proteomes" id="UP001140562"/>
    </source>
</evidence>
<dbReference type="EMBL" id="JAPEUV010000068">
    <property type="protein sequence ID" value="KAJ4334971.1"/>
    <property type="molecule type" value="Genomic_DNA"/>
</dbReference>
<dbReference type="Proteomes" id="UP001140562">
    <property type="component" value="Unassembled WGS sequence"/>
</dbReference>
<keyword evidence="2" id="KW-1185">Reference proteome</keyword>
<name>A0A9W8WWL5_9PLEO</name>
<proteinExistence type="predicted"/>
<comment type="caution">
    <text evidence="1">The sequence shown here is derived from an EMBL/GenBank/DDBJ whole genome shotgun (WGS) entry which is preliminary data.</text>
</comment>
<accession>A0A9W8WWL5</accession>
<gene>
    <name evidence="1" type="ORF">N0V87_006464</name>
</gene>
<organism evidence="1 2">
    <name type="scientific">Didymella glomerata</name>
    <dbReference type="NCBI Taxonomy" id="749621"/>
    <lineage>
        <taxon>Eukaryota</taxon>
        <taxon>Fungi</taxon>
        <taxon>Dikarya</taxon>
        <taxon>Ascomycota</taxon>
        <taxon>Pezizomycotina</taxon>
        <taxon>Dothideomycetes</taxon>
        <taxon>Pleosporomycetidae</taxon>
        <taxon>Pleosporales</taxon>
        <taxon>Pleosporineae</taxon>
        <taxon>Didymellaceae</taxon>
        <taxon>Didymella</taxon>
    </lineage>
</organism>